<dbReference type="EMBL" id="BAAAQB010000026">
    <property type="protein sequence ID" value="GAA2134129.1"/>
    <property type="molecule type" value="Genomic_DNA"/>
</dbReference>
<gene>
    <name evidence="3" type="ORF">GCM10009825_17520</name>
</gene>
<dbReference type="PANTHER" id="PTHR10357">
    <property type="entry name" value="ALPHA-AMYLASE FAMILY MEMBER"/>
    <property type="match status" value="1"/>
</dbReference>
<dbReference type="RefSeq" id="WP_344364459.1">
    <property type="nucleotide sequence ID" value="NZ_BAAAQB010000026.1"/>
</dbReference>
<sequence length="599" mass="67013">MTVEQAPAEEPKATSSDWFQRAVVYQIYPRSFADSNGDGIGDLPGIISKLDYLKRLGVDVVWLSPIYTSPQDDNGYDISDYRNVDPLFGTLEQLRDLTDGLHARGMKLVMDLVVNHTSDEHPWFVESRSSKDNPKRDWYWWRPPREAAAAGAGSAPGTGSEPNNWGSAFSGPAWEFDQATGEYYLHIFSKKQPDLNWENPEVRAAVYEMMNWWLDRGVDGFRMDVINFISKDTSLPDSPRGDGKLYGDGTPFYIDGPRMHEFLQEMHREVFAGRTGELLTVGEMPGVTVEEAVLYTDPARAEVDMVFQFEHVALDQEEGDKWRPKKLLLTELKQTLGRWQDGLAERGWNSLYWGNHDQARAVSRFGDDGTYRELSAKMLAGILHLHRGTPYVYQGEELGMTNMTFGAISDYRDIEVLNHHREATTHLGHTDAEVLAALAPLNRDNARTPVQWDASRHAGFTTGAPWIAVNPNANHINAAAQVDDPDSVFSFYRKVIALRHAEPVVSHGTFTMLLPDDPHVYAFTRSLPDTTFLVLGNFSGQDQKVTLDDADVAVGDVPAGWDSAELVLGNYPADAAAPLLHLRPWELKVLRAGAGRPAR</sequence>
<proteinExistence type="predicted"/>
<dbReference type="InterPro" id="IPR006047">
    <property type="entry name" value="GH13_cat_dom"/>
</dbReference>
<comment type="caution">
    <text evidence="3">The sequence shown here is derived from an EMBL/GenBank/DDBJ whole genome shotgun (WGS) entry which is preliminary data.</text>
</comment>
<dbReference type="CDD" id="cd11333">
    <property type="entry name" value="AmyAc_SI_OligoGlu_DGase"/>
    <property type="match status" value="1"/>
</dbReference>
<evidence type="ECO:0000259" key="2">
    <source>
        <dbReference type="SMART" id="SM00642"/>
    </source>
</evidence>
<keyword evidence="4" id="KW-1185">Reference proteome</keyword>
<dbReference type="Gene3D" id="2.60.40.1180">
    <property type="entry name" value="Golgi alpha-mannosidase II"/>
    <property type="match status" value="1"/>
</dbReference>
<reference evidence="4" key="1">
    <citation type="journal article" date="2019" name="Int. J. Syst. Evol. Microbiol.">
        <title>The Global Catalogue of Microorganisms (GCM) 10K type strain sequencing project: providing services to taxonomists for standard genome sequencing and annotation.</title>
        <authorList>
            <consortium name="The Broad Institute Genomics Platform"/>
            <consortium name="The Broad Institute Genome Sequencing Center for Infectious Disease"/>
            <person name="Wu L."/>
            <person name="Ma J."/>
        </authorList>
    </citation>
    <scope>NUCLEOTIDE SEQUENCE [LARGE SCALE GENOMIC DNA]</scope>
    <source>
        <strain evidence="4">JCM 15921</strain>
    </source>
</reference>
<dbReference type="PANTHER" id="PTHR10357:SF184">
    <property type="entry name" value="OLIGO-1,6-GLUCOSIDASE 1"/>
    <property type="match status" value="1"/>
</dbReference>
<evidence type="ECO:0000313" key="3">
    <source>
        <dbReference type="EMBL" id="GAA2134129.1"/>
    </source>
</evidence>
<name>A0ABP5KRX5_9MICC</name>
<dbReference type="Pfam" id="PF00128">
    <property type="entry name" value="Alpha-amylase"/>
    <property type="match status" value="1"/>
</dbReference>
<organism evidence="3 4">
    <name type="scientific">Arthrobacter humicola</name>
    <dbReference type="NCBI Taxonomy" id="409291"/>
    <lineage>
        <taxon>Bacteria</taxon>
        <taxon>Bacillati</taxon>
        <taxon>Actinomycetota</taxon>
        <taxon>Actinomycetes</taxon>
        <taxon>Micrococcales</taxon>
        <taxon>Micrococcaceae</taxon>
        <taxon>Arthrobacter</taxon>
    </lineage>
</organism>
<dbReference type="SMART" id="SM00642">
    <property type="entry name" value="Aamy"/>
    <property type="match status" value="1"/>
</dbReference>
<dbReference type="Gene3D" id="3.20.20.80">
    <property type="entry name" value="Glycosidases"/>
    <property type="match status" value="1"/>
</dbReference>
<dbReference type="InterPro" id="IPR045857">
    <property type="entry name" value="O16G_dom_2"/>
</dbReference>
<evidence type="ECO:0000313" key="4">
    <source>
        <dbReference type="Proteomes" id="UP001500102"/>
    </source>
</evidence>
<dbReference type="SUPFAM" id="SSF51011">
    <property type="entry name" value="Glycosyl hydrolase domain"/>
    <property type="match status" value="1"/>
</dbReference>
<dbReference type="Gene3D" id="3.90.400.10">
    <property type="entry name" value="Oligo-1,6-glucosidase, Domain 2"/>
    <property type="match status" value="1"/>
</dbReference>
<evidence type="ECO:0000256" key="1">
    <source>
        <dbReference type="ARBA" id="ARBA00022801"/>
    </source>
</evidence>
<dbReference type="InterPro" id="IPR017853">
    <property type="entry name" value="GH"/>
</dbReference>
<keyword evidence="1" id="KW-0378">Hydrolase</keyword>
<dbReference type="NCBIfam" id="NF008183">
    <property type="entry name" value="PRK10933.1"/>
    <property type="match status" value="1"/>
</dbReference>
<accession>A0ABP5KRX5</accession>
<dbReference type="InterPro" id="IPR013780">
    <property type="entry name" value="Glyco_hydro_b"/>
</dbReference>
<feature type="domain" description="Glycosyl hydrolase family 13 catalytic" evidence="2">
    <location>
        <begin position="26"/>
        <end position="447"/>
    </location>
</feature>
<dbReference type="SUPFAM" id="SSF51445">
    <property type="entry name" value="(Trans)glycosidases"/>
    <property type="match status" value="1"/>
</dbReference>
<dbReference type="Proteomes" id="UP001500102">
    <property type="component" value="Unassembled WGS sequence"/>
</dbReference>
<protein>
    <submittedName>
        <fullName evidence="3">Alpha-glucosidase</fullName>
    </submittedName>
</protein>